<comment type="cofactor">
    <cofactor evidence="1">
        <name>Mg(2+)</name>
        <dbReference type="ChEBI" id="CHEBI:18420"/>
    </cofactor>
</comment>
<comment type="domain">
    <text evidence="1">The N-terminus is involved in the formation of the heterotrimer with the small subunit. The N-terminus part contains the translocase activity involved in DNA packaging. At the N-terminus, there is a high affinity ATPase center that is probably needed for the packaging activity. The Walker A motif of the ATPase center is responsible for interacting with the ATP phosphate and the Q motif governs force generation and the interaction with DNA. The C-terminus contains the site specific endonuclease (cos-cleavage) and strand separation activities required for genome maturation. A second ATPase catalytic site regulates the genome maturation. The C-terminus very end is involved in binding to the procapsid. Contains a basic leucine zipper (bZIP) that may be involved in the formation of the terminase.</text>
</comment>
<accession>A0A8S5NNT9</accession>
<comment type="catalytic activity">
    <reaction evidence="1">
        <text>Endonucleolytic cleavage of DNA to give specific double-stranded fragments with terminal 5'-phosphates.</text>
        <dbReference type="EC" id="3.1.21.4"/>
    </reaction>
</comment>
<dbReference type="EC" id="3.6.4.-" evidence="1"/>
<dbReference type="Pfam" id="PF20454">
    <property type="entry name" value="GpA_nuclease"/>
    <property type="match status" value="1"/>
</dbReference>
<evidence type="ECO:0000259" key="3">
    <source>
        <dbReference type="Pfam" id="PF20454"/>
    </source>
</evidence>
<dbReference type="InterPro" id="IPR027417">
    <property type="entry name" value="P-loop_NTPase"/>
</dbReference>
<dbReference type="InterPro" id="IPR046454">
    <property type="entry name" value="GpA_endonuclease"/>
</dbReference>
<dbReference type="GO" id="GO:0009036">
    <property type="term" value="F:type II site-specific deoxyribonuclease activity"/>
    <property type="evidence" value="ECO:0007669"/>
    <property type="project" value="UniProtKB-UniRule"/>
</dbReference>
<dbReference type="InterPro" id="IPR046453">
    <property type="entry name" value="GpA_ATPase"/>
</dbReference>
<dbReference type="Gene3D" id="3.40.50.300">
    <property type="entry name" value="P-loop containing nucleotide triphosphate hydrolases"/>
    <property type="match status" value="1"/>
</dbReference>
<comment type="similarity">
    <text evidence="1">Belongs to the lambdavirus large terminase family.</text>
</comment>
<comment type="caution">
    <text evidence="1">Lacks conserved residue(s) required for the propagation of feature annotation.</text>
</comment>
<name>A0A8S5NNT9_9CAUD</name>
<proteinExistence type="inferred from homology"/>
<dbReference type="Pfam" id="PF05876">
    <property type="entry name" value="GpA_ATPase"/>
    <property type="match status" value="1"/>
</dbReference>
<comment type="function">
    <text evidence="1">The terminase large subunit acts as an ATP driven molecular motor necessary for viral DNA translocation into empty capsids and as an endonuclease that cuts the viral genome from the concetamer to initiate and to end the packaging reaction. The terminase lies at a unique vertex of the procapsid and is composed of two subunits, a small terminase subunit involved in viral DNA recognition, and a large terminase subunit possessing endonucleolytic and ATPase activities (DNA maturation and packaging). The endonuclease activity cleaves the viral DNA generating 5'overhangs. The strand separation activity separates the cohesive ends generating the single-stranded 'sticky' ends of the mature genome. The DNA-terminase complex binds to the portal of the procapsid thereby activating the translocase activity of the terminase. The terminase packages the viral DNA into the procapsid until the next concatemer reaches the complex. The downstream site is then cut generating the mature right end of the genome, the heterotrimer undocks from the DNA-filled head and remains bound to the left end of concatemer's next genome.</text>
</comment>
<keyword evidence="1" id="KW-0255">Endonuclease</keyword>
<organism evidence="4">
    <name type="scientific">Siphoviridae sp. ctpbe1</name>
    <dbReference type="NCBI Taxonomy" id="2826466"/>
    <lineage>
        <taxon>Viruses</taxon>
        <taxon>Duplodnaviria</taxon>
        <taxon>Heunggongvirae</taxon>
        <taxon>Uroviricota</taxon>
        <taxon>Caudoviricetes</taxon>
    </lineage>
</organism>
<keyword evidence="1" id="KW-0378">Hydrolase</keyword>
<feature type="domain" description="Phage terminase large subunit GpA ATPase" evidence="2">
    <location>
        <begin position="1"/>
        <end position="228"/>
    </location>
</feature>
<reference evidence="4" key="1">
    <citation type="journal article" date="2021" name="Proc. Natl. Acad. Sci. U.S.A.">
        <title>A Catalog of Tens of Thousands of Viruses from Human Metagenomes Reveals Hidden Associations with Chronic Diseases.</title>
        <authorList>
            <person name="Tisza M.J."/>
            <person name="Buck C.B."/>
        </authorList>
    </citation>
    <scope>NUCLEOTIDE SEQUENCE</scope>
    <source>
        <strain evidence="4">Ctpbe1</strain>
    </source>
</reference>
<dbReference type="GO" id="GO:0005524">
    <property type="term" value="F:ATP binding"/>
    <property type="evidence" value="ECO:0007669"/>
    <property type="project" value="UniProtKB-UniRule"/>
</dbReference>
<feature type="domain" description="Terminase large subunit GpA endonuclease" evidence="3">
    <location>
        <begin position="237"/>
        <end position="529"/>
    </location>
</feature>
<keyword evidence="1" id="KW-0540">Nuclease</keyword>
<keyword evidence="1" id="KW-0067">ATP-binding</keyword>
<dbReference type="GO" id="GO:0098009">
    <property type="term" value="C:viral terminase, large subunit"/>
    <property type="evidence" value="ECO:0007669"/>
    <property type="project" value="UniProtKB-UniRule"/>
</dbReference>
<keyword evidence="1" id="KW-1188">Viral release from host cell</keyword>
<dbReference type="GO" id="GO:0016887">
    <property type="term" value="F:ATP hydrolysis activity"/>
    <property type="evidence" value="ECO:0007669"/>
    <property type="project" value="UniProtKB-UniRule"/>
</dbReference>
<protein>
    <recommendedName>
        <fullName evidence="1">Terminase, large subunit</fullName>
    </recommendedName>
    <alternativeName>
        <fullName evidence="1">DNA-packaging protein</fullName>
    </alternativeName>
    <alternativeName>
        <fullName evidence="1">Large terminase protein</fullName>
    </alternativeName>
    <domain>
        <recommendedName>
            <fullName evidence="1">Endonuclease</fullName>
            <ecNumber evidence="1">3.1.21.4</ecNumber>
        </recommendedName>
    </domain>
    <domain>
        <recommendedName>
            <fullName evidence="1">ATPase</fullName>
            <ecNumber evidence="1">3.6.4.-</ecNumber>
        </recommendedName>
    </domain>
</protein>
<dbReference type="GO" id="GO:0046872">
    <property type="term" value="F:metal ion binding"/>
    <property type="evidence" value="ECO:0007669"/>
    <property type="project" value="UniProtKB-UniRule"/>
</dbReference>
<dbReference type="EMBL" id="BK015216">
    <property type="protein sequence ID" value="DAD96369.1"/>
    <property type="molecule type" value="Genomic_DNA"/>
</dbReference>
<dbReference type="GO" id="GO:0030430">
    <property type="term" value="C:host cell cytoplasm"/>
    <property type="evidence" value="ECO:0007669"/>
    <property type="project" value="UniProtKB-SubCell"/>
</dbReference>
<dbReference type="InterPro" id="IPR008866">
    <property type="entry name" value="Phage_lambda_GpA-like"/>
</dbReference>
<comment type="subcellular location">
    <subcellularLocation>
        <location evidence="1">Host cytoplasm</location>
    </subcellularLocation>
    <text evidence="1">The terminase lies at a unique vertex of the procapsid during viral DNA packaging.</text>
</comment>
<keyword evidence="1" id="KW-0460">Magnesium</keyword>
<evidence type="ECO:0000259" key="2">
    <source>
        <dbReference type="Pfam" id="PF05876"/>
    </source>
</evidence>
<keyword evidence="1" id="KW-0231">Viral genome packaging</keyword>
<evidence type="ECO:0000313" key="4">
    <source>
        <dbReference type="EMBL" id="DAD96369.1"/>
    </source>
</evidence>
<evidence type="ECO:0000256" key="1">
    <source>
        <dbReference type="HAMAP-Rule" id="MF_04144"/>
    </source>
</evidence>
<comment type="subunit">
    <text evidence="1">Interacts (via N-terminus) with the terminase small subunit (via C-terminus); the active complex is probably heterooligomeric. Interacts (via C-terminus) with the portal protein; this interaction allows the packaging of viral DNA.</text>
</comment>
<keyword evidence="1" id="KW-0479">Metal-binding</keyword>
<feature type="active site" description="For ATPase activity" evidence="1">
    <location>
        <position position="119"/>
    </location>
</feature>
<feature type="binding site" evidence="1">
    <location>
        <position position="319"/>
    </location>
    <ligand>
        <name>Mg(2+)</name>
        <dbReference type="ChEBI" id="CHEBI:18420"/>
        <note>catalytic; for nuclease activity</note>
    </ligand>
</feature>
<dbReference type="HAMAP" id="MF_04144">
    <property type="entry name" value="TERL_LAMBDA"/>
    <property type="match status" value="1"/>
</dbReference>
<keyword evidence="1" id="KW-0547">Nucleotide-binding</keyword>
<keyword evidence="1" id="KW-1035">Host cytoplasm</keyword>
<dbReference type="EC" id="3.1.21.4" evidence="1"/>
<sequence length="571" mass="65088">MDCLSPYSGIERVVFMKGAQIGGTEVGNNFLGYIVHLSPGPVMLVMPTVDGAKRTSKTRIDPMFAAIPELKGVISDRRSKDASNTTLMKEFQGGVLVLTGANSAIGLRSMPVRYIFLDEIDAYKGDVEGEGDPVNLAIKRTSTFNRRKIFMVSTPTIQNVSRIEYEYEQSDQRHYMVPCPYCNKRQSLKWKQIHWENNDPQTAVYICEHCGSIIEEHLKTWMLENGVWEKSNPNSKIAGFHLSSLYSPVGWFSWADAVKQFLDAKNKDNLLKVWVNTVLGETWLEKGEAPEWQILFDKREDYQQEIVPSGGLFLTAGADVQKDRIECEVVAWGRNRESWSVGYFIINGDTARDDVWNELTEFSRRYFEHSSGAMLPISRFAIDSGFATQQVYNWVRKQPLNFAMAIKGTDSGVSPLGLPTKVDLNINGKKLRRGAKVWAVGTSILKSELYQFLRLTQNEDESFPAGYCHFPKYDSEYFKQLTAEQLVTKIVRGYQKREWQKTRERNEALDCRVYARAASISFGIEQFSETKWSNLEKALIPEKQETVEIPAKKKRKISFSPSIVKAQDPYL</sequence>
<dbReference type="GO" id="GO:0019073">
    <property type="term" value="P:viral DNA genome packaging"/>
    <property type="evidence" value="ECO:0007669"/>
    <property type="project" value="UniProtKB-UniRule"/>
</dbReference>